<reference evidence="1" key="1">
    <citation type="submission" date="2023-06" db="EMBL/GenBank/DDBJ databases">
        <title>Uncultivated large filamentous bacteria from sulfidic sediments reveal new species and different genomic features in energy metabolism and defense.</title>
        <authorList>
            <person name="Fonseca A."/>
        </authorList>
    </citation>
    <scope>NUCLEOTIDE SEQUENCE</scope>
    <source>
        <strain evidence="1">HSG4</strain>
    </source>
</reference>
<sequence>MRINQIKWGEPSWRVNAIKLRRDTYVFPYKPRVYGCRGIRG</sequence>
<dbReference type="Proteomes" id="UP001171945">
    <property type="component" value="Unassembled WGS sequence"/>
</dbReference>
<proteinExistence type="predicted"/>
<evidence type="ECO:0000313" key="1">
    <source>
        <dbReference type="EMBL" id="MDM8563420.1"/>
    </source>
</evidence>
<keyword evidence="2" id="KW-1185">Reference proteome</keyword>
<name>A0ABT7VV15_9GAMM</name>
<organism evidence="1 2">
    <name type="scientific">Candidatus Marithioploca araucensis</name>
    <dbReference type="NCBI Taxonomy" id="70273"/>
    <lineage>
        <taxon>Bacteria</taxon>
        <taxon>Pseudomonadati</taxon>
        <taxon>Pseudomonadota</taxon>
        <taxon>Gammaproteobacteria</taxon>
        <taxon>Thiotrichales</taxon>
        <taxon>Thiotrichaceae</taxon>
        <taxon>Candidatus Marithioploca</taxon>
    </lineage>
</organism>
<protein>
    <submittedName>
        <fullName evidence="1">Uncharacterized protein</fullName>
    </submittedName>
</protein>
<evidence type="ECO:0000313" key="2">
    <source>
        <dbReference type="Proteomes" id="UP001171945"/>
    </source>
</evidence>
<accession>A0ABT7VV15</accession>
<gene>
    <name evidence="1" type="ORF">QUF54_08715</name>
</gene>
<comment type="caution">
    <text evidence="1">The sequence shown here is derived from an EMBL/GenBank/DDBJ whole genome shotgun (WGS) entry which is preliminary data.</text>
</comment>
<dbReference type="EMBL" id="JAUCGM010000626">
    <property type="protein sequence ID" value="MDM8563420.1"/>
    <property type="molecule type" value="Genomic_DNA"/>
</dbReference>